<evidence type="ECO:0000256" key="2">
    <source>
        <dbReference type="ARBA" id="ARBA00012485"/>
    </source>
</evidence>
<keyword evidence="3" id="KW-0808">Transferase</keyword>
<gene>
    <name evidence="7" type="ORF">TPC1_14293</name>
</gene>
<sequence length="182" mass="21595">FTTVVMSYGHEQEMPLKTPNEQVTRENLEEFINLKAQYQLYGNRSKRIYNNIRKGFSAVIFDFKQRHLNYKELRLMLCGQQQINFDQLKSVTNYDGFDESSYTIKLFWKVLSTFSQPEKEEFLKFCFSSPRPPLDGFKRFEIIRFGGQFPHAHTCNQILELPPIKSESEMKEKLIICIKNNE</sequence>
<keyword evidence="4 5" id="KW-0833">Ubl conjugation pathway</keyword>
<dbReference type="Pfam" id="PF00632">
    <property type="entry name" value="HECT"/>
    <property type="match status" value="1"/>
</dbReference>
<dbReference type="AlphaFoldDB" id="A0A146KDB2"/>
<keyword evidence="7" id="KW-0436">Ligase</keyword>
<proteinExistence type="predicted"/>
<dbReference type="GO" id="GO:0000209">
    <property type="term" value="P:protein polyubiquitination"/>
    <property type="evidence" value="ECO:0007669"/>
    <property type="project" value="InterPro"/>
</dbReference>
<dbReference type="EC" id="2.3.2.26" evidence="2"/>
<dbReference type="Gene3D" id="3.90.1750.10">
    <property type="entry name" value="Hect, E3 ligase catalytic domains"/>
    <property type="match status" value="1"/>
</dbReference>
<feature type="non-terminal residue" evidence="7">
    <location>
        <position position="182"/>
    </location>
</feature>
<evidence type="ECO:0000256" key="3">
    <source>
        <dbReference type="ARBA" id="ARBA00022679"/>
    </source>
</evidence>
<evidence type="ECO:0000256" key="1">
    <source>
        <dbReference type="ARBA" id="ARBA00000885"/>
    </source>
</evidence>
<dbReference type="PROSITE" id="PS50237">
    <property type="entry name" value="HECT"/>
    <property type="match status" value="1"/>
</dbReference>
<protein>
    <recommendedName>
        <fullName evidence="2">HECT-type E3 ubiquitin transferase</fullName>
        <ecNumber evidence="2">2.3.2.26</ecNumber>
    </recommendedName>
</protein>
<dbReference type="EMBL" id="GDID01003175">
    <property type="protein sequence ID" value="JAP93431.1"/>
    <property type="molecule type" value="Transcribed_RNA"/>
</dbReference>
<evidence type="ECO:0000313" key="7">
    <source>
        <dbReference type="EMBL" id="JAP93431.1"/>
    </source>
</evidence>
<dbReference type="SMART" id="SM00119">
    <property type="entry name" value="HECTc"/>
    <property type="match status" value="1"/>
</dbReference>
<reference evidence="7" key="1">
    <citation type="submission" date="2015-07" db="EMBL/GenBank/DDBJ databases">
        <title>Adaptation to a free-living lifestyle via gene acquisitions in the diplomonad Trepomonas sp. PC1.</title>
        <authorList>
            <person name="Xu F."/>
            <person name="Jerlstrom-Hultqvist J."/>
            <person name="Kolisko M."/>
            <person name="Simpson A.G.B."/>
            <person name="Roger A.J."/>
            <person name="Svard S.G."/>
            <person name="Andersson J.O."/>
        </authorList>
    </citation>
    <scope>NUCLEOTIDE SEQUENCE</scope>
    <source>
        <strain evidence="7">PC1</strain>
    </source>
</reference>
<dbReference type="InterPro" id="IPR044611">
    <property type="entry name" value="E3A/B/C-like"/>
</dbReference>
<dbReference type="GO" id="GO:0006511">
    <property type="term" value="P:ubiquitin-dependent protein catabolic process"/>
    <property type="evidence" value="ECO:0007669"/>
    <property type="project" value="TreeGrafter"/>
</dbReference>
<evidence type="ECO:0000259" key="6">
    <source>
        <dbReference type="PROSITE" id="PS50237"/>
    </source>
</evidence>
<dbReference type="InterPro" id="IPR035983">
    <property type="entry name" value="Hect_E3_ubiquitin_ligase"/>
</dbReference>
<feature type="domain" description="HECT" evidence="6">
    <location>
        <begin position="20"/>
        <end position="182"/>
    </location>
</feature>
<evidence type="ECO:0000256" key="5">
    <source>
        <dbReference type="PROSITE-ProRule" id="PRU00104"/>
    </source>
</evidence>
<evidence type="ECO:0000256" key="4">
    <source>
        <dbReference type="ARBA" id="ARBA00022786"/>
    </source>
</evidence>
<dbReference type="GO" id="GO:0061630">
    <property type="term" value="F:ubiquitin protein ligase activity"/>
    <property type="evidence" value="ECO:0007669"/>
    <property type="project" value="UniProtKB-EC"/>
</dbReference>
<dbReference type="Gene3D" id="3.30.2160.10">
    <property type="entry name" value="Hect, E3 ligase catalytic domain"/>
    <property type="match status" value="1"/>
</dbReference>
<feature type="active site" description="Glycyl thioester intermediate" evidence="5">
    <location>
        <position position="155"/>
    </location>
</feature>
<name>A0A146KDB2_9EUKA</name>
<dbReference type="PANTHER" id="PTHR45700:SF2">
    <property type="entry name" value="UBIQUITIN-PROTEIN LIGASE E3C"/>
    <property type="match status" value="1"/>
</dbReference>
<dbReference type="PANTHER" id="PTHR45700">
    <property type="entry name" value="UBIQUITIN-PROTEIN LIGASE E3C"/>
    <property type="match status" value="1"/>
</dbReference>
<dbReference type="Gene3D" id="3.30.2410.10">
    <property type="entry name" value="Hect, E3 ligase catalytic domain"/>
    <property type="match status" value="1"/>
</dbReference>
<dbReference type="GO" id="GO:0016874">
    <property type="term" value="F:ligase activity"/>
    <property type="evidence" value="ECO:0007669"/>
    <property type="project" value="UniProtKB-KW"/>
</dbReference>
<dbReference type="InterPro" id="IPR000569">
    <property type="entry name" value="HECT_dom"/>
</dbReference>
<comment type="catalytic activity">
    <reaction evidence="1">
        <text>S-ubiquitinyl-[E2 ubiquitin-conjugating enzyme]-L-cysteine + [acceptor protein]-L-lysine = [E2 ubiquitin-conjugating enzyme]-L-cysteine + N(6)-ubiquitinyl-[acceptor protein]-L-lysine.</text>
        <dbReference type="EC" id="2.3.2.26"/>
    </reaction>
</comment>
<organism evidence="7">
    <name type="scientific">Trepomonas sp. PC1</name>
    <dbReference type="NCBI Taxonomy" id="1076344"/>
    <lineage>
        <taxon>Eukaryota</taxon>
        <taxon>Metamonada</taxon>
        <taxon>Diplomonadida</taxon>
        <taxon>Hexamitidae</taxon>
        <taxon>Hexamitinae</taxon>
        <taxon>Trepomonas</taxon>
    </lineage>
</organism>
<dbReference type="SUPFAM" id="SSF56204">
    <property type="entry name" value="Hect, E3 ligase catalytic domain"/>
    <property type="match status" value="1"/>
</dbReference>
<accession>A0A146KDB2</accession>
<feature type="non-terminal residue" evidence="7">
    <location>
        <position position="1"/>
    </location>
</feature>